<accession>A0A843VB39</accession>
<dbReference type="Proteomes" id="UP000652761">
    <property type="component" value="Unassembled WGS sequence"/>
</dbReference>
<evidence type="ECO:0000256" key="1">
    <source>
        <dbReference type="SAM" id="MobiDB-lite"/>
    </source>
</evidence>
<dbReference type="AlphaFoldDB" id="A0A843VB39"/>
<feature type="region of interest" description="Disordered" evidence="1">
    <location>
        <begin position="204"/>
        <end position="277"/>
    </location>
</feature>
<feature type="compositionally biased region" description="Basic residues" evidence="1">
    <location>
        <begin position="252"/>
        <end position="263"/>
    </location>
</feature>
<reference evidence="2" key="1">
    <citation type="submission" date="2017-07" db="EMBL/GenBank/DDBJ databases">
        <title>Taro Niue Genome Assembly and Annotation.</title>
        <authorList>
            <person name="Atibalentja N."/>
            <person name="Keating K."/>
            <person name="Fields C.J."/>
        </authorList>
    </citation>
    <scope>NUCLEOTIDE SEQUENCE</scope>
    <source>
        <strain evidence="2">Niue_2</strain>
        <tissue evidence="2">Leaf</tissue>
    </source>
</reference>
<feature type="region of interest" description="Disordered" evidence="1">
    <location>
        <begin position="18"/>
        <end position="47"/>
    </location>
</feature>
<feature type="compositionally biased region" description="Pro residues" evidence="1">
    <location>
        <begin position="37"/>
        <end position="46"/>
    </location>
</feature>
<evidence type="ECO:0000313" key="2">
    <source>
        <dbReference type="EMBL" id="MQL93671.1"/>
    </source>
</evidence>
<feature type="compositionally biased region" description="Low complexity" evidence="1">
    <location>
        <begin position="214"/>
        <end position="226"/>
    </location>
</feature>
<protein>
    <submittedName>
        <fullName evidence="2">Uncharacterized protein</fullName>
    </submittedName>
</protein>
<gene>
    <name evidence="2" type="ORF">Taro_026324</name>
</gene>
<organism evidence="2 3">
    <name type="scientific">Colocasia esculenta</name>
    <name type="common">Wild taro</name>
    <name type="synonym">Arum esculentum</name>
    <dbReference type="NCBI Taxonomy" id="4460"/>
    <lineage>
        <taxon>Eukaryota</taxon>
        <taxon>Viridiplantae</taxon>
        <taxon>Streptophyta</taxon>
        <taxon>Embryophyta</taxon>
        <taxon>Tracheophyta</taxon>
        <taxon>Spermatophyta</taxon>
        <taxon>Magnoliopsida</taxon>
        <taxon>Liliopsida</taxon>
        <taxon>Araceae</taxon>
        <taxon>Aroideae</taxon>
        <taxon>Colocasieae</taxon>
        <taxon>Colocasia</taxon>
    </lineage>
</organism>
<feature type="compositionally biased region" description="Basic and acidic residues" evidence="1">
    <location>
        <begin position="24"/>
        <end position="35"/>
    </location>
</feature>
<comment type="caution">
    <text evidence="2">The sequence shown here is derived from an EMBL/GenBank/DDBJ whole genome shotgun (WGS) entry which is preliminary data.</text>
</comment>
<keyword evidence="3" id="KW-1185">Reference proteome</keyword>
<name>A0A843VB39_COLES</name>
<dbReference type="EMBL" id="NMUH01001588">
    <property type="protein sequence ID" value="MQL93671.1"/>
    <property type="molecule type" value="Genomic_DNA"/>
</dbReference>
<evidence type="ECO:0000313" key="3">
    <source>
        <dbReference type="Proteomes" id="UP000652761"/>
    </source>
</evidence>
<proteinExistence type="predicted"/>
<sequence>MVELRSGRRVENEEILSASGARVDTSRGRTLERLEAPAPPAPPPPQIRELRNPAKVKMRSACAWFTAFVFDPTAGNDIYLWKSRFRCAPIVSLQWYQSQVAGTFGMRFCRFALCMSRHVCRVRGSHMGCALAAWYVEGVSGTNAFAKNPSCRRLTINGGRTAACKVPPSRRFHFLRQSKMGRFLQVFGVSPGFSGRCGAMAGDLRHRRRRPRLPEAARGPARPPSAEGRRRLGFHPSRAPLRSGGGGDPARAARRPRAGRSRIPRGSARGLAEMEESTMQDLHGDRVTSSKCIRCGAAIYSPCLWITNWLRLMAFSLIVIVRLVLGNNWFLCFYRIYIAPASFGLVPRDLPYPARTWAGAEGDLQLDRPFGIDRGSVEPEESGCHRLQLGAQICHLYIALIEENVRSCSTIHQDSMHTVPVNVCTNDKRVIVGKAEVEDVVLGERYNTVRLGGRAP</sequence>